<feature type="chain" id="PRO_5044873134" evidence="3">
    <location>
        <begin position="21"/>
        <end position="407"/>
    </location>
</feature>
<dbReference type="AlphaFoldDB" id="A0ABD0LJC4"/>
<keyword evidence="3" id="KW-0732">Signal</keyword>
<feature type="region of interest" description="Disordered" evidence="1">
    <location>
        <begin position="218"/>
        <end position="244"/>
    </location>
</feature>
<comment type="caution">
    <text evidence="4">The sequence shown here is derived from an EMBL/GenBank/DDBJ whole genome shotgun (WGS) entry which is preliminary data.</text>
</comment>
<evidence type="ECO:0000256" key="2">
    <source>
        <dbReference type="SAM" id="Phobius"/>
    </source>
</evidence>
<feature type="region of interest" description="Disordered" evidence="1">
    <location>
        <begin position="170"/>
        <end position="194"/>
    </location>
</feature>
<feature type="region of interest" description="Disordered" evidence="1">
    <location>
        <begin position="337"/>
        <end position="407"/>
    </location>
</feature>
<dbReference type="EMBL" id="JACVVK020000043">
    <property type="protein sequence ID" value="KAK7499555.1"/>
    <property type="molecule type" value="Genomic_DNA"/>
</dbReference>
<feature type="compositionally biased region" description="Polar residues" evidence="1">
    <location>
        <begin position="354"/>
        <end position="370"/>
    </location>
</feature>
<keyword evidence="2" id="KW-1133">Transmembrane helix</keyword>
<keyword evidence="2" id="KW-0472">Membrane</keyword>
<proteinExistence type="predicted"/>
<evidence type="ECO:0000313" key="4">
    <source>
        <dbReference type="EMBL" id="KAK7499555.1"/>
    </source>
</evidence>
<keyword evidence="5" id="KW-1185">Reference proteome</keyword>
<gene>
    <name evidence="4" type="ORF">BaRGS_00009207</name>
</gene>
<name>A0ABD0LJC4_9CAEN</name>
<reference evidence="4 5" key="1">
    <citation type="journal article" date="2023" name="Sci. Data">
        <title>Genome assembly of the Korean intertidal mud-creeper Batillaria attramentaria.</title>
        <authorList>
            <person name="Patra A.K."/>
            <person name="Ho P.T."/>
            <person name="Jun S."/>
            <person name="Lee S.J."/>
            <person name="Kim Y."/>
            <person name="Won Y.J."/>
        </authorList>
    </citation>
    <scope>NUCLEOTIDE SEQUENCE [LARGE SCALE GENOMIC DNA]</scope>
    <source>
        <strain evidence="4">Wonlab-2016</strain>
    </source>
</reference>
<dbReference type="Proteomes" id="UP001519460">
    <property type="component" value="Unassembled WGS sequence"/>
</dbReference>
<evidence type="ECO:0000313" key="5">
    <source>
        <dbReference type="Proteomes" id="UP001519460"/>
    </source>
</evidence>
<feature type="signal peptide" evidence="3">
    <location>
        <begin position="1"/>
        <end position="20"/>
    </location>
</feature>
<keyword evidence="2" id="KW-0812">Transmembrane</keyword>
<feature type="compositionally biased region" description="Polar residues" evidence="1">
    <location>
        <begin position="220"/>
        <end position="230"/>
    </location>
</feature>
<evidence type="ECO:0000256" key="3">
    <source>
        <dbReference type="SAM" id="SignalP"/>
    </source>
</evidence>
<organism evidence="4 5">
    <name type="scientific">Batillaria attramentaria</name>
    <dbReference type="NCBI Taxonomy" id="370345"/>
    <lineage>
        <taxon>Eukaryota</taxon>
        <taxon>Metazoa</taxon>
        <taxon>Spiralia</taxon>
        <taxon>Lophotrochozoa</taxon>
        <taxon>Mollusca</taxon>
        <taxon>Gastropoda</taxon>
        <taxon>Caenogastropoda</taxon>
        <taxon>Sorbeoconcha</taxon>
        <taxon>Cerithioidea</taxon>
        <taxon>Batillariidae</taxon>
        <taxon>Batillaria</taxon>
    </lineage>
</organism>
<evidence type="ECO:0000256" key="1">
    <source>
        <dbReference type="SAM" id="MobiDB-lite"/>
    </source>
</evidence>
<sequence length="407" mass="45070">MWSSLLWVMWLLAVTGGTGATWKPRIISQYVVDNVLRVSIMPPMAGAKSYYVCVEKRSDVEVVYEISNLSPACYSVLVQAFEDEDRAISKITHNETVVCTPPEERASIPTTQQNEECEDGCNGTTQEPHEVQNEKLIYIVPGVIAVVVVFIVGVLVLLYCTRLKKRQPISRRTSQRQDYTETEYVPRTPPANGQPIQLLTIREPNHVVVVPAEISDEQNLRQQGTADTAQDPSPSSLGDSDSRCHTECVYRDGRVEPGETTQFFTQRSEPEYPGFGPPHQPLLYREPVEYSDQFHFGGGHGAFCREQENADFRPSSQSYTGASLLCHPACDGQAVPPVGDAETELKPRAPDFQNVASQPRTDGSRPQPTRNELAAGDLVFFGEGFQHPAGGGDQSTSLDDQEFLHKA</sequence>
<protein>
    <submittedName>
        <fullName evidence="4">Uncharacterized protein</fullName>
    </submittedName>
</protein>
<feature type="transmembrane region" description="Helical" evidence="2">
    <location>
        <begin position="136"/>
        <end position="161"/>
    </location>
</feature>
<accession>A0ABD0LJC4</accession>